<dbReference type="InterPro" id="IPR043129">
    <property type="entry name" value="ATPase_NBD"/>
</dbReference>
<dbReference type="RefSeq" id="WP_185693762.1">
    <property type="nucleotide sequence ID" value="NZ_JACHVA010000118.1"/>
</dbReference>
<proteinExistence type="predicted"/>
<reference evidence="1 2" key="1">
    <citation type="submission" date="2020-07" db="EMBL/GenBank/DDBJ databases">
        <authorList>
            <person name="Feng X."/>
        </authorList>
    </citation>
    <scope>NUCLEOTIDE SEQUENCE [LARGE SCALE GENOMIC DNA]</scope>
    <source>
        <strain evidence="1 2">JCM14086</strain>
    </source>
</reference>
<dbReference type="AlphaFoldDB" id="A0A7X1B016"/>
<accession>A0A7X1B016</accession>
<evidence type="ECO:0000313" key="1">
    <source>
        <dbReference type="EMBL" id="MBC2603121.1"/>
    </source>
</evidence>
<sequence length="223" mass="24462">MNPGDGDSLRLVVNAEGRRVDAAILQGREWIDSETVEGNSVENLAPALRAILARTKTKPADLHTWIYSGGPGSLLGLRSLAMLLATWEISNHANSISKYRYSGLVWTAREIQRTITDQPFLLISPWRTNAWNVLRVENHPATESALEVVEGDPAADIDLPAYVLGERLRAIPPAGSQTLSLPKIETLAHHIGEPGFLVETNTIEPLQSGTTEYKKWTPTLPAQ</sequence>
<dbReference type="EMBL" id="JACHVA010000118">
    <property type="protein sequence ID" value="MBC2603121.1"/>
    <property type="molecule type" value="Genomic_DNA"/>
</dbReference>
<keyword evidence="2" id="KW-1185">Reference proteome</keyword>
<dbReference type="Proteomes" id="UP000525652">
    <property type="component" value="Unassembled WGS sequence"/>
</dbReference>
<protein>
    <recommendedName>
        <fullName evidence="3">Gcp-like domain-containing protein</fullName>
    </recommendedName>
</protein>
<evidence type="ECO:0000313" key="2">
    <source>
        <dbReference type="Proteomes" id="UP000525652"/>
    </source>
</evidence>
<gene>
    <name evidence="1" type="ORF">H5P30_15160</name>
</gene>
<organism evidence="1 2">
    <name type="scientific">Puniceicoccus vermicola</name>
    <dbReference type="NCBI Taxonomy" id="388746"/>
    <lineage>
        <taxon>Bacteria</taxon>
        <taxon>Pseudomonadati</taxon>
        <taxon>Verrucomicrobiota</taxon>
        <taxon>Opitutia</taxon>
        <taxon>Puniceicoccales</taxon>
        <taxon>Puniceicoccaceae</taxon>
        <taxon>Puniceicoccus</taxon>
    </lineage>
</organism>
<dbReference type="SUPFAM" id="SSF53067">
    <property type="entry name" value="Actin-like ATPase domain"/>
    <property type="match status" value="1"/>
</dbReference>
<name>A0A7X1B016_9BACT</name>
<dbReference type="Gene3D" id="3.30.420.40">
    <property type="match status" value="1"/>
</dbReference>
<evidence type="ECO:0008006" key="3">
    <source>
        <dbReference type="Google" id="ProtNLM"/>
    </source>
</evidence>
<comment type="caution">
    <text evidence="1">The sequence shown here is derived from an EMBL/GenBank/DDBJ whole genome shotgun (WGS) entry which is preliminary data.</text>
</comment>